<accession>A0A3G1A6T0</accession>
<evidence type="ECO:0000256" key="11">
    <source>
        <dbReference type="SAM" id="Phobius"/>
    </source>
</evidence>
<comment type="subcellular location">
    <subcellularLocation>
        <location evidence="1">Cell membrane</location>
        <topology evidence="1">Multi-pass membrane protein</topology>
    </subcellularLocation>
</comment>
<protein>
    <submittedName>
        <fullName evidence="12">Cytochrome oxidase,subunit I (CydA-1)</fullName>
    </submittedName>
</protein>
<dbReference type="InterPro" id="IPR002585">
    <property type="entry name" value="Cyt-d_ubiquinol_oxidase_su_1"/>
</dbReference>
<keyword evidence="4" id="KW-0349">Heme</keyword>
<feature type="transmembrane region" description="Helical" evidence="11">
    <location>
        <begin position="365"/>
        <end position="388"/>
    </location>
</feature>
<evidence type="ECO:0000256" key="5">
    <source>
        <dbReference type="ARBA" id="ARBA00022692"/>
    </source>
</evidence>
<dbReference type="RefSeq" id="WP_052886775.1">
    <property type="nucleotide sequence ID" value="NZ_CP007493.1"/>
</dbReference>
<evidence type="ECO:0000313" key="12">
    <source>
        <dbReference type="EMBL" id="AJB41878.1"/>
    </source>
</evidence>
<dbReference type="STRING" id="697581.TCARB_0826"/>
<dbReference type="Pfam" id="PF01654">
    <property type="entry name" value="Cyt_bd_oxida_I"/>
    <property type="match status" value="1"/>
</dbReference>
<dbReference type="GO" id="GO:0009055">
    <property type="term" value="F:electron transfer activity"/>
    <property type="evidence" value="ECO:0007669"/>
    <property type="project" value="InterPro"/>
</dbReference>
<evidence type="ECO:0000256" key="10">
    <source>
        <dbReference type="ARBA" id="ARBA00023136"/>
    </source>
</evidence>
<evidence type="ECO:0000313" key="13">
    <source>
        <dbReference type="Proteomes" id="UP000266720"/>
    </source>
</evidence>
<keyword evidence="3" id="KW-1003">Cell membrane</keyword>
<dbReference type="Proteomes" id="UP000266720">
    <property type="component" value="Chromosome"/>
</dbReference>
<evidence type="ECO:0000256" key="6">
    <source>
        <dbReference type="ARBA" id="ARBA00022723"/>
    </source>
</evidence>
<evidence type="ECO:0000256" key="9">
    <source>
        <dbReference type="ARBA" id="ARBA00023004"/>
    </source>
</evidence>
<dbReference type="PANTHER" id="PTHR30365:SF14">
    <property type="entry name" value="CYTOCHROME BD MENAQUINOL OXIDASE SUBUNIT I-RELATED"/>
    <property type="match status" value="1"/>
</dbReference>
<reference evidence="13" key="1">
    <citation type="book" date="2010" name="EXTREMOPHILES" publisher="0:0-0">
        <title>Complete genome sequences of ten hyperthermophilic archaea reveal their metabolic capabilities and possible ecological roles.</title>
        <editorList>
            <person name="?"/>
        </editorList>
        <authorList>
            <person name="Ravin N.V."/>
            <person name="Mardanov A.V."/>
            <person name="Bonch-Osmolovskaya E.A."/>
            <person name="Skryabin K.G."/>
        </authorList>
    </citation>
    <scope>NUCLEOTIDE SEQUENCE [LARGE SCALE GENOMIC DNA]</scope>
    <source>
        <strain evidence="13">1505</strain>
    </source>
</reference>
<keyword evidence="6" id="KW-0479">Metal-binding</keyword>
<keyword evidence="10 11" id="KW-0472">Membrane</keyword>
<feature type="transmembrane region" description="Helical" evidence="11">
    <location>
        <begin position="52"/>
        <end position="77"/>
    </location>
</feature>
<dbReference type="GO" id="GO:0046872">
    <property type="term" value="F:metal ion binding"/>
    <property type="evidence" value="ECO:0007669"/>
    <property type="project" value="UniProtKB-KW"/>
</dbReference>
<feature type="transmembrane region" description="Helical" evidence="11">
    <location>
        <begin position="261"/>
        <end position="287"/>
    </location>
</feature>
<dbReference type="GO" id="GO:0020037">
    <property type="term" value="F:heme binding"/>
    <property type="evidence" value="ECO:0007669"/>
    <property type="project" value="TreeGrafter"/>
</dbReference>
<feature type="transmembrane region" description="Helical" evidence="11">
    <location>
        <begin position="299"/>
        <end position="319"/>
    </location>
</feature>
<proteinExistence type="predicted"/>
<feature type="transmembrane region" description="Helical" evidence="11">
    <location>
        <begin position="123"/>
        <end position="146"/>
    </location>
</feature>
<evidence type="ECO:0000256" key="7">
    <source>
        <dbReference type="ARBA" id="ARBA00022982"/>
    </source>
</evidence>
<dbReference type="GO" id="GO:0070069">
    <property type="term" value="C:cytochrome complex"/>
    <property type="evidence" value="ECO:0007669"/>
    <property type="project" value="InterPro"/>
</dbReference>
<evidence type="ECO:0000256" key="8">
    <source>
        <dbReference type="ARBA" id="ARBA00022989"/>
    </source>
</evidence>
<keyword evidence="9" id="KW-0408">Iron</keyword>
<keyword evidence="5 11" id="KW-0812">Transmembrane</keyword>
<keyword evidence="8 11" id="KW-1133">Transmembrane helix</keyword>
<evidence type="ECO:0000256" key="1">
    <source>
        <dbReference type="ARBA" id="ARBA00004651"/>
    </source>
</evidence>
<dbReference type="PANTHER" id="PTHR30365">
    <property type="entry name" value="CYTOCHROME D UBIQUINOL OXIDASE"/>
    <property type="match status" value="1"/>
</dbReference>
<keyword evidence="7" id="KW-0249">Electron transport</keyword>
<dbReference type="EMBL" id="CP007493">
    <property type="protein sequence ID" value="AJB41878.1"/>
    <property type="molecule type" value="Genomic_DNA"/>
</dbReference>
<evidence type="ECO:0000256" key="4">
    <source>
        <dbReference type="ARBA" id="ARBA00022617"/>
    </source>
</evidence>
<feature type="transmembrane region" description="Helical" evidence="11">
    <location>
        <begin position="174"/>
        <end position="196"/>
    </location>
</feature>
<dbReference type="AlphaFoldDB" id="A0A3G1A6T0"/>
<dbReference type="KEGG" id="tcb:TCARB_0826"/>
<evidence type="ECO:0000256" key="2">
    <source>
        <dbReference type="ARBA" id="ARBA00022448"/>
    </source>
</evidence>
<dbReference type="GeneID" id="25406253"/>
<dbReference type="GO" id="GO:0005886">
    <property type="term" value="C:plasma membrane"/>
    <property type="evidence" value="ECO:0007669"/>
    <property type="project" value="UniProtKB-SubCell"/>
</dbReference>
<feature type="transmembrane region" description="Helical" evidence="11">
    <location>
        <begin position="217"/>
        <end position="241"/>
    </location>
</feature>
<dbReference type="GO" id="GO:0016682">
    <property type="term" value="F:oxidoreductase activity, acting on diphenols and related substances as donors, oxygen as acceptor"/>
    <property type="evidence" value="ECO:0007669"/>
    <property type="project" value="TreeGrafter"/>
</dbReference>
<gene>
    <name evidence="12" type="ORF">TCARB_0826</name>
</gene>
<dbReference type="GO" id="GO:0019646">
    <property type="term" value="P:aerobic electron transport chain"/>
    <property type="evidence" value="ECO:0007669"/>
    <property type="project" value="InterPro"/>
</dbReference>
<feature type="transmembrane region" description="Helical" evidence="11">
    <location>
        <begin position="89"/>
        <end position="111"/>
    </location>
</feature>
<sequence length="394" mass="42865">MNPPALFLALVFGIHIVAVNVGIALATVIPFLKRRATKTGDKALEEAARGLFKIYAVTYGLAGVMGTAFTVFLASFYPEFVGIAGNITMIPFGISIVSILFHFFAIVSYWYGWGRFTESLHDMVGWLLTITAYTIPLGFRAVFAFLNTPAGLILEPKPSLNVVDALLNPTFLPLYLKSVTGALTFGFLFIAGVLAWKGLRQELSQVEKGLYMDSIKIALMGLIAMMFLGPWYALALVNVPVKFNNIFAGLGAALNAPTFSSYAWLFIVKMILVLIQAVVLLYLLAPIKSTDILFSQKGYKATIIGAVAAGLTVLTGEYLNAFSQYPFFVANAPLIADKLPEPYKTILTRALNLENVSPLAQDPSLYLVTVIGVTILLAAAGYLLYVVFFKANNH</sequence>
<organism evidence="12 13">
    <name type="scientific">Thermofilum adornatum 1505</name>
    <dbReference type="NCBI Taxonomy" id="697581"/>
    <lineage>
        <taxon>Archaea</taxon>
        <taxon>Thermoproteota</taxon>
        <taxon>Thermoprotei</taxon>
        <taxon>Thermofilales</taxon>
        <taxon>Thermofilaceae</taxon>
        <taxon>Thermofilum</taxon>
    </lineage>
</organism>
<name>A0A3G1A6T0_9CREN</name>
<evidence type="ECO:0000256" key="3">
    <source>
        <dbReference type="ARBA" id="ARBA00022475"/>
    </source>
</evidence>
<feature type="transmembrane region" description="Helical" evidence="11">
    <location>
        <begin position="6"/>
        <end position="32"/>
    </location>
</feature>
<keyword evidence="2" id="KW-0813">Transport</keyword>